<sequence>MRKLLQTQCPAVSFGLLWVLVLCTACSDASYSSPRGYELHKPVQRELGKSLNEISGLFFVPGEDALLAISDSKRTIFRIDLRTQKLSDKVKNFYEQADFEDIVQVGSTIYVLVSNGSIVEVPQGADSVNVYNANIGGKNDFETLYYEPQAKGLVMLCKSCEADKGNGIRTAYLFSLEDRQFATEPYYSISSEQVKKTARNDDADFKPSAAAIHPLDGRLYILASAGQLLVIADRRGNVEEVYRLNPDDHPQAEGIAFAPNGAMYISNEGKYGAATLKMYSYKKTVRMRAAKN</sequence>
<dbReference type="Pfam" id="PF06977">
    <property type="entry name" value="SdiA-regulated"/>
    <property type="match status" value="1"/>
</dbReference>
<accession>A0A1M5DEJ1</accession>
<dbReference type="STRING" id="1302690.BUE76_20490"/>
<gene>
    <name evidence="4" type="ORF">SAMN05444008_110197</name>
</gene>
<name>A0A1M5DEJ1_9BACT</name>
<evidence type="ECO:0000256" key="3">
    <source>
        <dbReference type="ARBA" id="ARBA00023136"/>
    </source>
</evidence>
<dbReference type="GO" id="GO:0005886">
    <property type="term" value="C:plasma membrane"/>
    <property type="evidence" value="ECO:0007669"/>
    <property type="project" value="UniProtKB-SubCell"/>
</dbReference>
<dbReference type="AlphaFoldDB" id="A0A1M5DEJ1"/>
<evidence type="ECO:0000313" key="5">
    <source>
        <dbReference type="Proteomes" id="UP000184368"/>
    </source>
</evidence>
<evidence type="ECO:0000313" key="4">
    <source>
        <dbReference type="EMBL" id="SHF65360.1"/>
    </source>
</evidence>
<evidence type="ECO:0000256" key="1">
    <source>
        <dbReference type="ARBA" id="ARBA00004236"/>
    </source>
</evidence>
<protein>
    <submittedName>
        <fullName evidence="4">Uncharacterized protein YjiK</fullName>
    </submittedName>
</protein>
<dbReference type="RefSeq" id="WP_158070013.1">
    <property type="nucleotide sequence ID" value="NZ_FQUO01000010.1"/>
</dbReference>
<dbReference type="SUPFAM" id="SSF101898">
    <property type="entry name" value="NHL repeat"/>
    <property type="match status" value="1"/>
</dbReference>
<evidence type="ECO:0000256" key="2">
    <source>
        <dbReference type="ARBA" id="ARBA00022475"/>
    </source>
</evidence>
<proteinExistence type="predicted"/>
<dbReference type="Proteomes" id="UP000184368">
    <property type="component" value="Unassembled WGS sequence"/>
</dbReference>
<organism evidence="4 5">
    <name type="scientific">Cnuella takakiae</name>
    <dbReference type="NCBI Taxonomy" id="1302690"/>
    <lineage>
        <taxon>Bacteria</taxon>
        <taxon>Pseudomonadati</taxon>
        <taxon>Bacteroidota</taxon>
        <taxon>Chitinophagia</taxon>
        <taxon>Chitinophagales</taxon>
        <taxon>Chitinophagaceae</taxon>
        <taxon>Cnuella</taxon>
    </lineage>
</organism>
<keyword evidence="2" id="KW-1003">Cell membrane</keyword>
<keyword evidence="5" id="KW-1185">Reference proteome</keyword>
<dbReference type="EMBL" id="FQUO01000010">
    <property type="protein sequence ID" value="SHF65360.1"/>
    <property type="molecule type" value="Genomic_DNA"/>
</dbReference>
<dbReference type="OrthoDB" id="5292493at2"/>
<comment type="subcellular location">
    <subcellularLocation>
        <location evidence="1">Cell membrane</location>
    </subcellularLocation>
</comment>
<reference evidence="4 5" key="1">
    <citation type="submission" date="2016-11" db="EMBL/GenBank/DDBJ databases">
        <authorList>
            <person name="Jaros S."/>
            <person name="Januszkiewicz K."/>
            <person name="Wedrychowicz H."/>
        </authorList>
    </citation>
    <scope>NUCLEOTIDE SEQUENCE [LARGE SCALE GENOMIC DNA]</scope>
    <source>
        <strain evidence="4 5">DSM 26897</strain>
    </source>
</reference>
<keyword evidence="3" id="KW-0472">Membrane</keyword>
<dbReference type="InterPro" id="IPR009722">
    <property type="entry name" value="YjiK/CarP"/>
</dbReference>